<dbReference type="Proteomes" id="UP000018851">
    <property type="component" value="Chromosome"/>
</dbReference>
<dbReference type="RefSeq" id="WP_025291171.1">
    <property type="nucleotide sequence ID" value="NZ_CP006644.1"/>
</dbReference>
<keyword evidence="2" id="KW-1185">Reference proteome</keyword>
<dbReference type="STRING" id="1123269.NX02_05725"/>
<dbReference type="PATRIC" id="fig|1123269.5.peg.1106"/>
<evidence type="ECO:0000313" key="1">
    <source>
        <dbReference type="EMBL" id="AHE52881.1"/>
    </source>
</evidence>
<dbReference type="EMBL" id="CP006644">
    <property type="protein sequence ID" value="AHE52881.1"/>
    <property type="molecule type" value="Genomic_DNA"/>
</dbReference>
<organism evidence="1 2">
    <name type="scientific">Sphingomonas sanxanigenens DSM 19645 = NX02</name>
    <dbReference type="NCBI Taxonomy" id="1123269"/>
    <lineage>
        <taxon>Bacteria</taxon>
        <taxon>Pseudomonadati</taxon>
        <taxon>Pseudomonadota</taxon>
        <taxon>Alphaproteobacteria</taxon>
        <taxon>Sphingomonadales</taxon>
        <taxon>Sphingomonadaceae</taxon>
        <taxon>Sphingomonas</taxon>
    </lineage>
</organism>
<proteinExistence type="predicted"/>
<evidence type="ECO:0000313" key="2">
    <source>
        <dbReference type="Proteomes" id="UP000018851"/>
    </source>
</evidence>
<protein>
    <submittedName>
        <fullName evidence="1">Uncharacterized protein</fullName>
    </submittedName>
</protein>
<dbReference type="OrthoDB" id="7374741at2"/>
<gene>
    <name evidence="1" type="ORF">NX02_05725</name>
</gene>
<dbReference type="AlphaFoldDB" id="W0A706"/>
<sequence>MTPTNRIQALLDTLGLPWRESMATLAARYGVQPDTWLRSRIPVVLLGLEQPPLPGLLRPLLFQMDPDHDASLPPASFMGYIWAGKRVSLLPRDWARQSLELARQALEPALGEPRPDDTSNTYGWRWQFGPSQISIACFPPLLQQWGGRNSVHEAEPRTKTACHITIQTGYRPPCSAAERAAVAAFVPALPLGGAYDPAIVATRPLSQYALDYVRAPVPGFARAVGQIGRSPDGQLLIFATSELRIVPVADVLAVDVERILPARGSGGAHVRLACARDGGRPRHIELYGQYGVPADSLNDAGQRIADWIGTPCILGAYHLDD</sequence>
<name>W0A706_9SPHN</name>
<reference evidence="1 2" key="1">
    <citation type="submission" date="2013-07" db="EMBL/GenBank/DDBJ databases">
        <title>Completed genome of Sphingomonas sanxanigenens NX02.</title>
        <authorList>
            <person name="Ma T."/>
            <person name="Huang H."/>
            <person name="Wu M."/>
            <person name="Li X."/>
            <person name="Li G."/>
        </authorList>
    </citation>
    <scope>NUCLEOTIDE SEQUENCE [LARGE SCALE GENOMIC DNA]</scope>
    <source>
        <strain evidence="1 2">NX02</strain>
    </source>
</reference>
<accession>W0A706</accession>
<dbReference type="HOGENOM" id="CLU_865742_0_0_5"/>
<dbReference type="KEGG" id="ssan:NX02_05725"/>